<dbReference type="RefSeq" id="WP_092481040.1">
    <property type="nucleotide sequence ID" value="NZ_FOXW01000008.1"/>
</dbReference>
<dbReference type="Pfam" id="PF09954">
    <property type="entry name" value="DUF2188"/>
    <property type="match status" value="1"/>
</dbReference>
<sequence>MPWNMNDYPNAFKNFDPLLRKKAIDIANALLDNDYPEDKAIPIAISQAKEWMEDASDKEKNDYKKEANPSKNDRHDSTHSNPDLLDKDVEVFFEDDSWAVKTKGAKRPSETFDKKADAVKRAKEIAENKDSSVIRYTKEGKKQED</sequence>
<name>A0A1I5YHL4_9LACT</name>
<feature type="region of interest" description="Disordered" evidence="1">
    <location>
        <begin position="52"/>
        <end position="86"/>
    </location>
</feature>
<dbReference type="STRING" id="82801.SAMN04488506_2021"/>
<evidence type="ECO:0000313" key="2">
    <source>
        <dbReference type="EMBL" id="SFQ43701.1"/>
    </source>
</evidence>
<protein>
    <submittedName>
        <fullName evidence="2">Uncharacterized protein YdaT</fullName>
    </submittedName>
</protein>
<dbReference type="InterPro" id="IPR018691">
    <property type="entry name" value="DUF2188"/>
</dbReference>
<keyword evidence="3" id="KW-1185">Reference proteome</keyword>
<evidence type="ECO:0000256" key="1">
    <source>
        <dbReference type="SAM" id="MobiDB-lite"/>
    </source>
</evidence>
<gene>
    <name evidence="2" type="ORF">SAMN04488506_2021</name>
</gene>
<dbReference type="EMBL" id="FOXW01000008">
    <property type="protein sequence ID" value="SFQ43701.1"/>
    <property type="molecule type" value="Genomic_DNA"/>
</dbReference>
<dbReference type="AlphaFoldDB" id="A0A1I5YHL4"/>
<dbReference type="OrthoDB" id="8858565at2"/>
<evidence type="ECO:0000313" key="3">
    <source>
        <dbReference type="Proteomes" id="UP000199136"/>
    </source>
</evidence>
<reference evidence="2 3" key="1">
    <citation type="submission" date="2016-10" db="EMBL/GenBank/DDBJ databases">
        <authorList>
            <person name="de Groot N.N."/>
        </authorList>
    </citation>
    <scope>NUCLEOTIDE SEQUENCE [LARGE SCALE GENOMIC DNA]</scope>
    <source>
        <strain evidence="2 3">DSM 20581</strain>
    </source>
</reference>
<organism evidence="2 3">
    <name type="scientific">Desemzia incerta</name>
    <dbReference type="NCBI Taxonomy" id="82801"/>
    <lineage>
        <taxon>Bacteria</taxon>
        <taxon>Bacillati</taxon>
        <taxon>Bacillota</taxon>
        <taxon>Bacilli</taxon>
        <taxon>Lactobacillales</taxon>
        <taxon>Carnobacteriaceae</taxon>
        <taxon>Desemzia</taxon>
    </lineage>
</organism>
<dbReference type="Proteomes" id="UP000199136">
    <property type="component" value="Unassembled WGS sequence"/>
</dbReference>
<accession>A0A1I5YHL4</accession>
<proteinExistence type="predicted"/>